<evidence type="ECO:0000256" key="2">
    <source>
        <dbReference type="ARBA" id="ARBA00022857"/>
    </source>
</evidence>
<keyword evidence="10" id="KW-1185">Reference proteome</keyword>
<comment type="catalytic activity">
    <reaction evidence="4">
        <text>L-proline + NADP(+) = (S)-1-pyrroline-5-carboxylate + NADPH + 2 H(+)</text>
        <dbReference type="Rhea" id="RHEA:14109"/>
        <dbReference type="ChEBI" id="CHEBI:15378"/>
        <dbReference type="ChEBI" id="CHEBI:17388"/>
        <dbReference type="ChEBI" id="CHEBI:57783"/>
        <dbReference type="ChEBI" id="CHEBI:58349"/>
        <dbReference type="ChEBI" id="CHEBI:60039"/>
        <dbReference type="EC" id="1.5.1.2"/>
    </reaction>
</comment>
<dbReference type="PANTHER" id="PTHR11645:SF0">
    <property type="entry name" value="PYRROLINE-5-CARBOXYLATE REDUCTASE 3"/>
    <property type="match status" value="1"/>
</dbReference>
<dbReference type="PANTHER" id="PTHR11645">
    <property type="entry name" value="PYRROLINE-5-CARBOXYLATE REDUCTASE"/>
    <property type="match status" value="1"/>
</dbReference>
<dbReference type="GO" id="GO:0055129">
    <property type="term" value="P:L-proline biosynthetic process"/>
    <property type="evidence" value="ECO:0007669"/>
    <property type="project" value="UniProtKB-UniRule"/>
</dbReference>
<dbReference type="Proteomes" id="UP000000419">
    <property type="component" value="Chromosome II"/>
</dbReference>
<proteinExistence type="inferred from homology"/>
<dbReference type="Gene3D" id="3.40.50.720">
    <property type="entry name" value="NAD(P)-binding Rossmann-like Domain"/>
    <property type="match status" value="1"/>
</dbReference>
<feature type="binding site" evidence="6">
    <location>
        <begin position="100"/>
        <end position="103"/>
    </location>
    <ligand>
        <name>NADP(+)</name>
        <dbReference type="ChEBI" id="CHEBI:58349"/>
    </ligand>
</feature>
<evidence type="ECO:0000256" key="6">
    <source>
        <dbReference type="PIRSR" id="PIRSR000193-1"/>
    </source>
</evidence>
<dbReference type="KEGG" id="bme:BMEII0509"/>
<dbReference type="PIR" id="AD3573">
    <property type="entry name" value="AD3573"/>
</dbReference>
<accession>Q8YCL9</accession>
<dbReference type="InterPro" id="IPR029036">
    <property type="entry name" value="P5CR_dimer"/>
</dbReference>
<sequence>MELPLEHALYPFSNNDGFQLQRSKGGTINMQDKVVLVGCGNMGFAMLRGWLDSGILKAGDVHVVEPAEALRERAALAHVHVYADAADLPADLQPRMVLVAVKPQMMANVLPAYKRFAPASTFVSVAAGIPVALFESHLGKDVAVIRCMPNTPAAIGKGMLVTFKNANVSDANEAFVTSLLKTSGKVASVDEEGLMDAVTAVSGSGPAYIFHFIEALTDAGVNLGLPRETAALLAMQTVMGAGALADASTDSPSKLREQVTSPNGTTAAALDVLMGGDRLKELVAEAVKAAHKRSVELGKS</sequence>
<comment type="subcellular location">
    <subcellularLocation>
        <location evidence="4">Cytoplasm</location>
    </subcellularLocation>
</comment>
<protein>
    <recommendedName>
        <fullName evidence="4 5">Pyrroline-5-carboxylate reductase</fullName>
        <shortName evidence="4">P5C reductase</shortName>
        <shortName evidence="4">P5CR</shortName>
        <ecNumber evidence="4 5">1.5.1.2</ecNumber>
    </recommendedName>
    <alternativeName>
        <fullName evidence="4">PCA reductase</fullName>
    </alternativeName>
</protein>
<feature type="domain" description="Pyrroline-5-carboxylate reductase catalytic N-terminal" evidence="7">
    <location>
        <begin position="33"/>
        <end position="128"/>
    </location>
</feature>
<comment type="similarity">
    <text evidence="1 4">Belongs to the pyrroline-5-carboxylate reductase family.</text>
</comment>
<dbReference type="Pfam" id="PF14748">
    <property type="entry name" value="P5CR_dimer"/>
    <property type="match status" value="1"/>
</dbReference>
<comment type="catalytic activity">
    <reaction evidence="4">
        <text>L-proline + NAD(+) = (S)-1-pyrroline-5-carboxylate + NADH + 2 H(+)</text>
        <dbReference type="Rhea" id="RHEA:14105"/>
        <dbReference type="ChEBI" id="CHEBI:15378"/>
        <dbReference type="ChEBI" id="CHEBI:17388"/>
        <dbReference type="ChEBI" id="CHEBI:57540"/>
        <dbReference type="ChEBI" id="CHEBI:57945"/>
        <dbReference type="ChEBI" id="CHEBI:60039"/>
        <dbReference type="EC" id="1.5.1.2"/>
    </reaction>
</comment>
<evidence type="ECO:0000256" key="5">
    <source>
        <dbReference type="NCBIfam" id="TIGR00112"/>
    </source>
</evidence>
<keyword evidence="3 4" id="KW-0560">Oxidoreductase</keyword>
<gene>
    <name evidence="4" type="primary">proC</name>
    <name evidence="9" type="ordered locus">BMEII0509</name>
</gene>
<keyword evidence="4" id="KW-0028">Amino-acid biosynthesis</keyword>
<dbReference type="InterPro" id="IPR000304">
    <property type="entry name" value="Pyrroline-COOH_reductase"/>
</dbReference>
<dbReference type="SUPFAM" id="SSF48179">
    <property type="entry name" value="6-phosphogluconate dehydrogenase C-terminal domain-like"/>
    <property type="match status" value="1"/>
</dbReference>
<evidence type="ECO:0000259" key="7">
    <source>
        <dbReference type="Pfam" id="PF03807"/>
    </source>
</evidence>
<evidence type="ECO:0000256" key="3">
    <source>
        <dbReference type="ARBA" id="ARBA00023002"/>
    </source>
</evidence>
<dbReference type="FunFam" id="1.10.3730.10:FF:000001">
    <property type="entry name" value="Pyrroline-5-carboxylate reductase"/>
    <property type="match status" value="1"/>
</dbReference>
<evidence type="ECO:0000313" key="10">
    <source>
        <dbReference type="Proteomes" id="UP000000419"/>
    </source>
</evidence>
<feature type="domain" description="Pyrroline-5-carboxylate reductase dimerisation" evidence="8">
    <location>
        <begin position="192"/>
        <end position="297"/>
    </location>
</feature>
<dbReference type="UniPathway" id="UPA00098">
    <property type="reaction ID" value="UER00361"/>
</dbReference>
<dbReference type="Pfam" id="PF03807">
    <property type="entry name" value="F420_oxidored"/>
    <property type="match status" value="1"/>
</dbReference>
<evidence type="ECO:0000256" key="4">
    <source>
        <dbReference type="HAMAP-Rule" id="MF_01925"/>
    </source>
</evidence>
<evidence type="ECO:0000313" key="9">
    <source>
        <dbReference type="EMBL" id="AAL53751.1"/>
    </source>
</evidence>
<dbReference type="InterPro" id="IPR008927">
    <property type="entry name" value="6-PGluconate_DH-like_C_sf"/>
</dbReference>
<dbReference type="EMBL" id="AE008918">
    <property type="protein sequence ID" value="AAL53751.1"/>
    <property type="molecule type" value="Genomic_DNA"/>
</dbReference>
<dbReference type="eggNOG" id="COG0345">
    <property type="taxonomic scope" value="Bacteria"/>
</dbReference>
<dbReference type="AlphaFoldDB" id="Q8YCL9"/>
<comment type="pathway">
    <text evidence="4">Amino-acid biosynthesis; L-proline biosynthesis; L-proline from L-glutamate 5-semialdehyde: step 1/1.</text>
</comment>
<dbReference type="InterPro" id="IPR028939">
    <property type="entry name" value="P5C_Rdtase_cat_N"/>
</dbReference>
<organism evidence="9 10">
    <name type="scientific">Brucella melitensis biotype 1 (strain ATCC 23456 / CCUG 17765 / NCTC 10094 / 16M)</name>
    <dbReference type="NCBI Taxonomy" id="224914"/>
    <lineage>
        <taxon>Bacteria</taxon>
        <taxon>Pseudomonadati</taxon>
        <taxon>Pseudomonadota</taxon>
        <taxon>Alphaproteobacteria</taxon>
        <taxon>Hyphomicrobiales</taxon>
        <taxon>Brucellaceae</taxon>
        <taxon>Brucella/Ochrobactrum group</taxon>
        <taxon>Brucella</taxon>
    </lineage>
</organism>
<dbReference type="SUPFAM" id="SSF51735">
    <property type="entry name" value="NAD(P)-binding Rossmann-fold domains"/>
    <property type="match status" value="1"/>
</dbReference>
<dbReference type="NCBIfam" id="TIGR00112">
    <property type="entry name" value="proC"/>
    <property type="match status" value="1"/>
</dbReference>
<name>Q8YCL9_BRUME</name>
<evidence type="ECO:0000259" key="8">
    <source>
        <dbReference type="Pfam" id="PF14748"/>
    </source>
</evidence>
<dbReference type="HAMAP" id="MF_01925">
    <property type="entry name" value="P5C_reductase"/>
    <property type="match status" value="1"/>
</dbReference>
<keyword evidence="4" id="KW-0963">Cytoplasm</keyword>
<reference evidence="9 10" key="1">
    <citation type="journal article" date="2002" name="Proc. Natl. Acad. Sci. U.S.A.">
        <title>The genome sequence of the facultative intracellular pathogen Brucella melitensis.</title>
        <authorList>
            <person name="DelVecchio V.G."/>
            <person name="Kapatral V."/>
            <person name="Redkar R.J."/>
            <person name="Patra G."/>
            <person name="Mujer C."/>
            <person name="Los T."/>
            <person name="Ivanova N."/>
            <person name="Anderson I."/>
            <person name="Bhattacharyya A."/>
            <person name="Lykidis A."/>
            <person name="Reznik G."/>
            <person name="Jablonski L."/>
            <person name="Larsen N."/>
            <person name="D'Souza M."/>
            <person name="Bernal A."/>
            <person name="Mazur M."/>
            <person name="Goltsman E."/>
            <person name="Selkov E."/>
            <person name="Elzer P.H."/>
            <person name="Hagius S."/>
            <person name="O'Callaghan D."/>
            <person name="Letesson J.J."/>
            <person name="Haselkorn R."/>
            <person name="Kyrpides N."/>
            <person name="Overbeek R."/>
        </authorList>
    </citation>
    <scope>NUCLEOTIDE SEQUENCE [LARGE SCALE GENOMIC DNA]</scope>
    <source>
        <strain evidence="10">ATCC 23456 / CCUG 17765 / NCTC 10094 / 16M</strain>
    </source>
</reference>
<keyword evidence="4" id="KW-0641">Proline biosynthesis</keyword>
<dbReference type="InterPro" id="IPR036291">
    <property type="entry name" value="NAD(P)-bd_dom_sf"/>
</dbReference>
<keyword evidence="2 4" id="KW-0521">NADP</keyword>
<dbReference type="PIRSF" id="PIRSF000193">
    <property type="entry name" value="Pyrrol-5-carb_rd"/>
    <property type="match status" value="1"/>
</dbReference>
<comment type="function">
    <text evidence="4">Catalyzes the reduction of 1-pyrroline-5-carboxylate (PCA) to L-proline.</text>
</comment>
<dbReference type="EC" id="1.5.1.2" evidence="4 5"/>
<evidence type="ECO:0000256" key="1">
    <source>
        <dbReference type="ARBA" id="ARBA00005525"/>
    </source>
</evidence>
<dbReference type="Gene3D" id="1.10.3730.10">
    <property type="entry name" value="ProC C-terminal domain-like"/>
    <property type="match status" value="1"/>
</dbReference>
<dbReference type="GO" id="GO:0005737">
    <property type="term" value="C:cytoplasm"/>
    <property type="evidence" value="ECO:0007669"/>
    <property type="project" value="UniProtKB-SubCell"/>
</dbReference>
<dbReference type="GO" id="GO:0004735">
    <property type="term" value="F:pyrroline-5-carboxylate reductase activity"/>
    <property type="evidence" value="ECO:0007669"/>
    <property type="project" value="UniProtKB-UniRule"/>
</dbReference>